<organism evidence="1 2">
    <name type="scientific">Streptomyces canus</name>
    <dbReference type="NCBI Taxonomy" id="58343"/>
    <lineage>
        <taxon>Bacteria</taxon>
        <taxon>Bacillati</taxon>
        <taxon>Actinomycetota</taxon>
        <taxon>Actinomycetes</taxon>
        <taxon>Kitasatosporales</taxon>
        <taxon>Streptomycetaceae</taxon>
        <taxon>Streptomyces</taxon>
        <taxon>Streptomyces aurantiacus group</taxon>
    </lineage>
</organism>
<name>A0AAW8F3V4_9ACTN</name>
<dbReference type="EMBL" id="JAUSZV010000003">
    <property type="protein sequence ID" value="MDQ0904454.1"/>
    <property type="molecule type" value="Genomic_DNA"/>
</dbReference>
<evidence type="ECO:0000313" key="2">
    <source>
        <dbReference type="Proteomes" id="UP001234216"/>
    </source>
</evidence>
<protein>
    <submittedName>
        <fullName evidence="1">Uncharacterized protein</fullName>
    </submittedName>
</protein>
<dbReference type="Proteomes" id="UP001234216">
    <property type="component" value="Unassembled WGS sequence"/>
</dbReference>
<reference evidence="1" key="1">
    <citation type="submission" date="2023-07" db="EMBL/GenBank/DDBJ databases">
        <title>Comparative genomics of wheat-associated soil bacteria to identify genetic determinants of phenazine resistance.</title>
        <authorList>
            <person name="Mouncey N."/>
        </authorList>
    </citation>
    <scope>NUCLEOTIDE SEQUENCE</scope>
    <source>
        <strain evidence="1">V4I22</strain>
    </source>
</reference>
<dbReference type="AlphaFoldDB" id="A0AAW8F3V4"/>
<evidence type="ECO:0000313" key="1">
    <source>
        <dbReference type="EMBL" id="MDQ0904454.1"/>
    </source>
</evidence>
<comment type="caution">
    <text evidence="1">The sequence shown here is derived from an EMBL/GenBank/DDBJ whole genome shotgun (WGS) entry which is preliminary data.</text>
</comment>
<gene>
    <name evidence="1" type="ORF">QFZ22_000439</name>
</gene>
<accession>A0AAW8F3V4</accession>
<sequence length="81" mass="8775">MRALTDSIAVVVQTMRRISVSNWRNGTNSAQAFSQSRTIAGYLAPHSSWNSRKRSSAALAVGAVQTGLSAREILSQSWRPA</sequence>
<proteinExistence type="predicted"/>